<dbReference type="AlphaFoldDB" id="A0A560L3S1"/>
<reference evidence="6 7" key="1">
    <citation type="submission" date="2019-06" db="EMBL/GenBank/DDBJ databases">
        <title>Genomic Encyclopedia of Type Strains, Phase IV (KMG-V): Genome sequencing to study the core and pangenomes of soil and plant-associated prokaryotes.</title>
        <authorList>
            <person name="Whitman W."/>
        </authorList>
    </citation>
    <scope>NUCLEOTIDE SEQUENCE [LARGE SCALE GENOMIC DNA]</scope>
    <source>
        <strain evidence="6 7">BR 10355</strain>
    </source>
</reference>
<dbReference type="InterPro" id="IPR027417">
    <property type="entry name" value="P-loop_NTPase"/>
</dbReference>
<dbReference type="PROSITE" id="PS50893">
    <property type="entry name" value="ABC_TRANSPORTER_2"/>
    <property type="match status" value="1"/>
</dbReference>
<dbReference type="RefSeq" id="WP_146992343.1">
    <property type="nucleotide sequence ID" value="NZ_VITY01000020.1"/>
</dbReference>
<dbReference type="Pfam" id="PF00005">
    <property type="entry name" value="ABC_tran"/>
    <property type="match status" value="1"/>
</dbReference>
<dbReference type="EMBL" id="VITY01000020">
    <property type="protein sequence ID" value="TWB87810.1"/>
    <property type="molecule type" value="Genomic_DNA"/>
</dbReference>
<comment type="function">
    <text evidence="4">Involved in beta-(1--&gt;2)glucan export. Transmembrane domains (TMD) form a pore in the inner membrane and the ATP-binding domain (NBD) is responsible for energy generation.</text>
</comment>
<dbReference type="SMART" id="SM00382">
    <property type="entry name" value="AAA"/>
    <property type="match status" value="1"/>
</dbReference>
<keyword evidence="3 6" id="KW-0067">ATP-binding</keyword>
<evidence type="ECO:0000256" key="2">
    <source>
        <dbReference type="ARBA" id="ARBA00022741"/>
    </source>
</evidence>
<keyword evidence="7" id="KW-1185">Reference proteome</keyword>
<dbReference type="SUPFAM" id="SSF52540">
    <property type="entry name" value="P-loop containing nucleoside triphosphate hydrolases"/>
    <property type="match status" value="1"/>
</dbReference>
<evidence type="ECO:0000259" key="5">
    <source>
        <dbReference type="PROSITE" id="PS50893"/>
    </source>
</evidence>
<keyword evidence="1" id="KW-0813">Transport</keyword>
<dbReference type="InterPro" id="IPR003593">
    <property type="entry name" value="AAA+_ATPase"/>
</dbReference>
<name>A0A560L3S1_9BRAD</name>
<evidence type="ECO:0000256" key="1">
    <source>
        <dbReference type="ARBA" id="ARBA00022448"/>
    </source>
</evidence>
<feature type="domain" description="ABC transporter" evidence="5">
    <location>
        <begin position="7"/>
        <end position="248"/>
    </location>
</feature>
<accession>A0A560L3S1</accession>
<proteinExistence type="predicted"/>
<sequence>MIQSPALQVVDLCKNFGALRVTQEVSFHLPVGHRRALIGPNGAGKTSLIHQITGVLRPSSGTVSLEGTNIVRHSIQQRVRQGLVRTFQINSLFPDLTVIDNVRLAALAARGLHRSFGLTVDHRSLIAVEIERLLSTLGLVELGTVKVSHLAYGKRRLVEIALALALKPKVLLLDEPAAGLSRQEISVLVRVLRALPKHIAVLIVEHDMELVFEYAESISVLVQGRLLRTGTVDEVRSDREVRDVYLGRRHV</sequence>
<dbReference type="GO" id="GO:0005886">
    <property type="term" value="C:plasma membrane"/>
    <property type="evidence" value="ECO:0007669"/>
    <property type="project" value="TreeGrafter"/>
</dbReference>
<dbReference type="InterPro" id="IPR051120">
    <property type="entry name" value="ABC_AA/LPS_Transport"/>
</dbReference>
<comment type="caution">
    <text evidence="6">The sequence shown here is derived from an EMBL/GenBank/DDBJ whole genome shotgun (WGS) entry which is preliminary data.</text>
</comment>
<dbReference type="InterPro" id="IPR032823">
    <property type="entry name" value="BCA_ABC_TP_C"/>
</dbReference>
<dbReference type="PANTHER" id="PTHR45772:SF2">
    <property type="entry name" value="ABC TRANSPORTER ATP-BINDING PROTEIN"/>
    <property type="match status" value="1"/>
</dbReference>
<evidence type="ECO:0000313" key="7">
    <source>
        <dbReference type="Proteomes" id="UP000321304"/>
    </source>
</evidence>
<dbReference type="GO" id="GO:0016887">
    <property type="term" value="F:ATP hydrolysis activity"/>
    <property type="evidence" value="ECO:0007669"/>
    <property type="project" value="InterPro"/>
</dbReference>
<evidence type="ECO:0000256" key="4">
    <source>
        <dbReference type="ARBA" id="ARBA00024722"/>
    </source>
</evidence>
<organism evidence="6 7">
    <name type="scientific">Bradyrhizobium macuxiense</name>
    <dbReference type="NCBI Taxonomy" id="1755647"/>
    <lineage>
        <taxon>Bacteria</taxon>
        <taxon>Pseudomonadati</taxon>
        <taxon>Pseudomonadota</taxon>
        <taxon>Alphaproteobacteria</taxon>
        <taxon>Hyphomicrobiales</taxon>
        <taxon>Nitrobacteraceae</taxon>
        <taxon>Bradyrhizobium</taxon>
    </lineage>
</organism>
<dbReference type="Proteomes" id="UP000321304">
    <property type="component" value="Unassembled WGS sequence"/>
</dbReference>
<protein>
    <submittedName>
        <fullName evidence="6">Branched-chain amino acid transport system ATP-binding protein</fullName>
    </submittedName>
</protein>
<dbReference type="Gene3D" id="3.40.50.300">
    <property type="entry name" value="P-loop containing nucleotide triphosphate hydrolases"/>
    <property type="match status" value="1"/>
</dbReference>
<evidence type="ECO:0000313" key="6">
    <source>
        <dbReference type="EMBL" id="TWB87810.1"/>
    </source>
</evidence>
<gene>
    <name evidence="6" type="ORF">FBZ93_120108</name>
</gene>
<dbReference type="Pfam" id="PF12399">
    <property type="entry name" value="BCA_ABC_TP_C"/>
    <property type="match status" value="1"/>
</dbReference>
<dbReference type="CDD" id="cd03219">
    <property type="entry name" value="ABC_Mj1267_LivG_branched"/>
    <property type="match status" value="1"/>
</dbReference>
<dbReference type="OrthoDB" id="9806149at2"/>
<dbReference type="InterPro" id="IPR003439">
    <property type="entry name" value="ABC_transporter-like_ATP-bd"/>
</dbReference>
<keyword evidence="2" id="KW-0547">Nucleotide-binding</keyword>
<dbReference type="PANTHER" id="PTHR45772">
    <property type="entry name" value="CONSERVED COMPONENT OF ABC TRANSPORTER FOR NATURAL AMINO ACIDS-RELATED"/>
    <property type="match status" value="1"/>
</dbReference>
<dbReference type="GO" id="GO:0005524">
    <property type="term" value="F:ATP binding"/>
    <property type="evidence" value="ECO:0007669"/>
    <property type="project" value="UniProtKB-KW"/>
</dbReference>
<evidence type="ECO:0000256" key="3">
    <source>
        <dbReference type="ARBA" id="ARBA00022840"/>
    </source>
</evidence>